<name>A0A6A0B351_9ACTN</name>
<keyword evidence="3" id="KW-1185">Reference proteome</keyword>
<reference evidence="2 3" key="1">
    <citation type="submission" date="2020-02" db="EMBL/GenBank/DDBJ databases">
        <title>Whole Genome Shotgun Sequence of Streptomyces sp. strain CWH03.</title>
        <authorList>
            <person name="Dohra H."/>
            <person name="Kodani S."/>
            <person name="Yamamura H."/>
        </authorList>
    </citation>
    <scope>NUCLEOTIDE SEQUENCE [LARGE SCALE GENOMIC DNA]</scope>
    <source>
        <strain evidence="2 3">CWH03</strain>
    </source>
</reference>
<protein>
    <submittedName>
        <fullName evidence="2">Uncharacterized protein</fullName>
    </submittedName>
</protein>
<sequence>MQRPRWSGTFRRAPAGPGIGAQGEARKDGESHEPARYDKGHEPEQGGKPR</sequence>
<accession>A0A6A0B351</accession>
<dbReference type="AlphaFoldDB" id="A0A6A0B351"/>
<gene>
    <name evidence="2" type="ORF">SCWH03_52110</name>
</gene>
<feature type="region of interest" description="Disordered" evidence="1">
    <location>
        <begin position="1"/>
        <end position="50"/>
    </location>
</feature>
<organism evidence="2 3">
    <name type="scientific">Streptomyces pacificus</name>
    <dbReference type="NCBI Taxonomy" id="2705029"/>
    <lineage>
        <taxon>Bacteria</taxon>
        <taxon>Bacillati</taxon>
        <taxon>Actinomycetota</taxon>
        <taxon>Actinomycetes</taxon>
        <taxon>Kitasatosporales</taxon>
        <taxon>Streptomycetaceae</taxon>
        <taxon>Streptomyces</taxon>
    </lineage>
</organism>
<dbReference type="EMBL" id="BLLG01000021">
    <property type="protein sequence ID" value="GFH38948.1"/>
    <property type="molecule type" value="Genomic_DNA"/>
</dbReference>
<dbReference type="Proteomes" id="UP000484988">
    <property type="component" value="Unassembled WGS sequence"/>
</dbReference>
<evidence type="ECO:0000256" key="1">
    <source>
        <dbReference type="SAM" id="MobiDB-lite"/>
    </source>
</evidence>
<evidence type="ECO:0000313" key="3">
    <source>
        <dbReference type="Proteomes" id="UP000484988"/>
    </source>
</evidence>
<proteinExistence type="predicted"/>
<comment type="caution">
    <text evidence="2">The sequence shown here is derived from an EMBL/GenBank/DDBJ whole genome shotgun (WGS) entry which is preliminary data.</text>
</comment>
<evidence type="ECO:0000313" key="2">
    <source>
        <dbReference type="EMBL" id="GFH38948.1"/>
    </source>
</evidence>
<feature type="compositionally biased region" description="Basic and acidic residues" evidence="1">
    <location>
        <begin position="24"/>
        <end position="50"/>
    </location>
</feature>